<feature type="compositionally biased region" description="Polar residues" evidence="1">
    <location>
        <begin position="434"/>
        <end position="443"/>
    </location>
</feature>
<dbReference type="InterPro" id="IPR000008">
    <property type="entry name" value="C2_dom"/>
</dbReference>
<dbReference type="SMART" id="SM00239">
    <property type="entry name" value="C2"/>
    <property type="match status" value="1"/>
</dbReference>
<dbReference type="SUPFAM" id="SSF49562">
    <property type="entry name" value="C2 domain (Calcium/lipid-binding domain, CaLB)"/>
    <property type="match status" value="1"/>
</dbReference>
<organism evidence="3 4">
    <name type="scientific">Bemisia tabaci</name>
    <name type="common">Sweetpotato whitefly</name>
    <name type="synonym">Aleurodes tabaci</name>
    <dbReference type="NCBI Taxonomy" id="7038"/>
    <lineage>
        <taxon>Eukaryota</taxon>
        <taxon>Metazoa</taxon>
        <taxon>Ecdysozoa</taxon>
        <taxon>Arthropoda</taxon>
        <taxon>Hexapoda</taxon>
        <taxon>Insecta</taxon>
        <taxon>Pterygota</taxon>
        <taxon>Neoptera</taxon>
        <taxon>Paraneoptera</taxon>
        <taxon>Hemiptera</taxon>
        <taxon>Sternorrhyncha</taxon>
        <taxon>Aleyrodoidea</taxon>
        <taxon>Aleyrodidae</taxon>
        <taxon>Aleyrodinae</taxon>
        <taxon>Bemisia</taxon>
    </lineage>
</organism>
<sequence>MCPRRMLSLAACAALHMKTKNTCTQVYLYDYSVVFIIKIGLAPVGSIKNNKLDESQLQDVVIEILTNAVRSTQLNLNLGQFPNCPRFSRYLPEQPPVLPVHYDSLLLSSKYPQPPPVSKSGDRKLLVKVVKAQNLSLPAGTTDTYCVIEMDEPPQKNQTAIKKETNSPQWDEHFLFEINPRTAELLFEIYSRSKSGTDDKFLGLGIVGMEELLISPAQRQTISLQSRPYQDDKISGTLTVEFNFTEGSEIPLPNAQPYKLKETLNSVSSMGKMTTTTKTVYQSSNHDHLSNGVTESALKDIGMRNRINQQNNTGPNKSTLIIHSVQRVKKNEKGEWIELAESDSKIETCSTDSKVEPSGMEPSPSAQFIGQEGKPTVNGSGTDISTAIQQASSPEAERGRTRRRRDFFGTIRRRLNRSKGRSKSVDPGAEQTEESGLSDTGFSRSALPTDHGTLLFTH</sequence>
<evidence type="ECO:0000313" key="3">
    <source>
        <dbReference type="EMBL" id="CAH0393644.1"/>
    </source>
</evidence>
<dbReference type="EMBL" id="OU963868">
    <property type="protein sequence ID" value="CAH0393644.1"/>
    <property type="molecule type" value="Genomic_DNA"/>
</dbReference>
<dbReference type="Proteomes" id="UP001152759">
    <property type="component" value="Chromosome 7"/>
</dbReference>
<evidence type="ECO:0000313" key="4">
    <source>
        <dbReference type="Proteomes" id="UP001152759"/>
    </source>
</evidence>
<feature type="domain" description="C2" evidence="2">
    <location>
        <begin position="101"/>
        <end position="222"/>
    </location>
</feature>
<protein>
    <recommendedName>
        <fullName evidence="2">C2 domain-containing protein</fullName>
    </recommendedName>
</protein>
<dbReference type="PANTHER" id="PTHR21119">
    <property type="entry name" value="C2 DOMAIN-CONTAINING PROTEIN"/>
    <property type="match status" value="1"/>
</dbReference>
<name>A0A9P0AL41_BEMTA</name>
<dbReference type="Pfam" id="PF00168">
    <property type="entry name" value="C2"/>
    <property type="match status" value="1"/>
</dbReference>
<feature type="region of interest" description="Disordered" evidence="1">
    <location>
        <begin position="347"/>
        <end position="458"/>
    </location>
</feature>
<dbReference type="Gene3D" id="2.60.40.150">
    <property type="entry name" value="C2 domain"/>
    <property type="match status" value="1"/>
</dbReference>
<dbReference type="PANTHER" id="PTHR21119:SF5">
    <property type="entry name" value="C2 DOMAIN-CONTAINING PROTEIN"/>
    <property type="match status" value="1"/>
</dbReference>
<accession>A0A9P0AL41</accession>
<gene>
    <name evidence="3" type="ORF">BEMITA_LOCUS12019</name>
</gene>
<reference evidence="3" key="1">
    <citation type="submission" date="2021-12" db="EMBL/GenBank/DDBJ databases">
        <authorList>
            <person name="King R."/>
        </authorList>
    </citation>
    <scope>NUCLEOTIDE SEQUENCE</scope>
</reference>
<proteinExistence type="predicted"/>
<evidence type="ECO:0000256" key="1">
    <source>
        <dbReference type="SAM" id="MobiDB-lite"/>
    </source>
</evidence>
<feature type="compositionally biased region" description="Polar residues" evidence="1">
    <location>
        <begin position="377"/>
        <end position="393"/>
    </location>
</feature>
<dbReference type="PROSITE" id="PS50004">
    <property type="entry name" value="C2"/>
    <property type="match status" value="1"/>
</dbReference>
<dbReference type="AlphaFoldDB" id="A0A9P0AL41"/>
<dbReference type="CDD" id="cd08678">
    <property type="entry name" value="C2_C21orf25-like"/>
    <property type="match status" value="1"/>
</dbReference>
<dbReference type="InterPro" id="IPR039934">
    <property type="entry name" value="C2CD2/C2CD2L"/>
</dbReference>
<keyword evidence="4" id="KW-1185">Reference proteome</keyword>
<dbReference type="InterPro" id="IPR035892">
    <property type="entry name" value="C2_domain_sf"/>
</dbReference>
<feature type="compositionally biased region" description="Basic residues" evidence="1">
    <location>
        <begin position="400"/>
        <end position="422"/>
    </location>
</feature>
<evidence type="ECO:0000259" key="2">
    <source>
        <dbReference type="PROSITE" id="PS50004"/>
    </source>
</evidence>